<dbReference type="EMBL" id="JXKH01000003">
    <property type="protein sequence ID" value="OJG18953.1"/>
    <property type="molecule type" value="Genomic_DNA"/>
</dbReference>
<evidence type="ECO:0008006" key="4">
    <source>
        <dbReference type="Google" id="ProtNLM"/>
    </source>
</evidence>
<evidence type="ECO:0000256" key="1">
    <source>
        <dbReference type="SAM" id="Coils"/>
    </source>
</evidence>
<evidence type="ECO:0000313" key="2">
    <source>
        <dbReference type="EMBL" id="OJG18953.1"/>
    </source>
</evidence>
<gene>
    <name evidence="2" type="ORF">RU97_GL001571</name>
</gene>
<keyword evidence="1" id="KW-0175">Coiled coil</keyword>
<keyword evidence="3" id="KW-1185">Reference proteome</keyword>
<sequence>MTFLALEALETIHQAEQKIAAEKQQAKAEINDYQAEKDAAFHQAEAQSQALISRLLEEFRTSQTNELQTEKDELLADARQNEQLFQQQYEQNKTDAIEYIVERVKKLYGGH</sequence>
<reference evidence="2 3" key="1">
    <citation type="submission" date="2014-12" db="EMBL/GenBank/DDBJ databases">
        <title>Draft genome sequences of 29 type strains of Enterococci.</title>
        <authorList>
            <person name="Zhong Z."/>
            <person name="Sun Z."/>
            <person name="Liu W."/>
            <person name="Zhang W."/>
            <person name="Zhang H."/>
        </authorList>
    </citation>
    <scope>NUCLEOTIDE SEQUENCE [LARGE SCALE GENOMIC DNA]</scope>
    <source>
        <strain evidence="2 3">DSM 17029</strain>
    </source>
</reference>
<dbReference type="Proteomes" id="UP000181884">
    <property type="component" value="Unassembled WGS sequence"/>
</dbReference>
<dbReference type="AlphaFoldDB" id="A0A1L8RGW5"/>
<accession>A0A1L8RGW5</accession>
<name>A0A1L8RGW5_9ENTE</name>
<feature type="coiled-coil region" evidence="1">
    <location>
        <begin position="5"/>
        <end position="84"/>
    </location>
</feature>
<organism evidence="2 3">
    <name type="scientific">Enterococcus canis</name>
    <dbReference type="NCBI Taxonomy" id="214095"/>
    <lineage>
        <taxon>Bacteria</taxon>
        <taxon>Bacillati</taxon>
        <taxon>Bacillota</taxon>
        <taxon>Bacilli</taxon>
        <taxon>Lactobacillales</taxon>
        <taxon>Enterococcaceae</taxon>
        <taxon>Enterococcus</taxon>
    </lineage>
</organism>
<evidence type="ECO:0000313" key="3">
    <source>
        <dbReference type="Proteomes" id="UP000181884"/>
    </source>
</evidence>
<comment type="caution">
    <text evidence="2">The sequence shown here is derived from an EMBL/GenBank/DDBJ whole genome shotgun (WGS) entry which is preliminary data.</text>
</comment>
<dbReference type="STRING" id="214095.RU97_GL001571"/>
<protein>
    <recommendedName>
        <fullName evidence="4">V-type ATPase, subunit F</fullName>
    </recommendedName>
</protein>
<proteinExistence type="predicted"/>